<dbReference type="GO" id="GO:0016020">
    <property type="term" value="C:membrane"/>
    <property type="evidence" value="ECO:0007669"/>
    <property type="project" value="UniProtKB-SubCell"/>
</dbReference>
<dbReference type="Pfam" id="PF25198">
    <property type="entry name" value="Spore_GerAC_N"/>
    <property type="match status" value="1"/>
</dbReference>
<evidence type="ECO:0000256" key="4">
    <source>
        <dbReference type="ARBA" id="ARBA00022729"/>
    </source>
</evidence>
<feature type="domain" description="Spore germination GerAC-like C-terminal" evidence="8">
    <location>
        <begin position="139"/>
        <end position="303"/>
    </location>
</feature>
<proteinExistence type="inferred from homology"/>
<keyword evidence="7" id="KW-0449">Lipoprotein</keyword>
<reference evidence="10 11" key="1">
    <citation type="journal article" date="2020" name="Extremophiles">
        <title>Genomic analysis of Caldalkalibacillus thermarum TA2.A1 reveals aerobic alkaliphilic metabolism and evolutionary hallmarks linking alkaliphilic bacteria and plant life.</title>
        <authorList>
            <person name="de Jong S.I."/>
            <person name="van den Broek M.A."/>
            <person name="Merkel A.Y."/>
            <person name="de la Torre Cortes P."/>
            <person name="Kalamorz F."/>
            <person name="Cook G.M."/>
            <person name="van Loosdrecht M.C.M."/>
            <person name="McMillan D.G.G."/>
        </authorList>
    </citation>
    <scope>NUCLEOTIDE SEQUENCE [LARGE SCALE GENOMIC DNA]</scope>
    <source>
        <strain evidence="10 11">TA2.A1</strain>
    </source>
</reference>
<dbReference type="KEGG" id="cthu:HUR95_07125"/>
<dbReference type="AlphaFoldDB" id="A0A8X8LBI6"/>
<evidence type="ECO:0000313" key="10">
    <source>
        <dbReference type="EMBL" id="QZT34998.1"/>
    </source>
</evidence>
<dbReference type="Pfam" id="PF05504">
    <property type="entry name" value="Spore_GerAC"/>
    <property type="match status" value="1"/>
</dbReference>
<organism evidence="10 11">
    <name type="scientific">Caldalkalibacillus thermarum (strain TA2.A1)</name>
    <dbReference type="NCBI Taxonomy" id="986075"/>
    <lineage>
        <taxon>Bacteria</taxon>
        <taxon>Bacillati</taxon>
        <taxon>Bacillota</taxon>
        <taxon>Bacilli</taxon>
        <taxon>Bacillales</taxon>
        <taxon>Bacillaceae</taxon>
        <taxon>Caldalkalibacillus</taxon>
    </lineage>
</organism>
<dbReference type="GO" id="GO:0009847">
    <property type="term" value="P:spore germination"/>
    <property type="evidence" value="ECO:0007669"/>
    <property type="project" value="InterPro"/>
</dbReference>
<keyword evidence="3" id="KW-0309">Germination</keyword>
<dbReference type="InterPro" id="IPR038501">
    <property type="entry name" value="Spore_GerAC_C_sf"/>
</dbReference>
<evidence type="ECO:0000256" key="7">
    <source>
        <dbReference type="ARBA" id="ARBA00023288"/>
    </source>
</evidence>
<name>A0A8X8LBI6_CALTT</name>
<dbReference type="InterPro" id="IPR008844">
    <property type="entry name" value="Spore_GerAC-like"/>
</dbReference>
<evidence type="ECO:0000256" key="3">
    <source>
        <dbReference type="ARBA" id="ARBA00022544"/>
    </source>
</evidence>
<dbReference type="InterPro" id="IPR046953">
    <property type="entry name" value="Spore_GerAC-like_C"/>
</dbReference>
<keyword evidence="5" id="KW-0472">Membrane</keyword>
<dbReference type="EMBL" id="CP082237">
    <property type="protein sequence ID" value="QZT34998.1"/>
    <property type="molecule type" value="Genomic_DNA"/>
</dbReference>
<evidence type="ECO:0000313" key="11">
    <source>
        <dbReference type="Proteomes" id="UP000825179"/>
    </source>
</evidence>
<keyword evidence="4" id="KW-0732">Signal</keyword>
<evidence type="ECO:0000256" key="5">
    <source>
        <dbReference type="ARBA" id="ARBA00023136"/>
    </source>
</evidence>
<evidence type="ECO:0000256" key="1">
    <source>
        <dbReference type="ARBA" id="ARBA00004635"/>
    </source>
</evidence>
<dbReference type="Proteomes" id="UP000825179">
    <property type="component" value="Chromosome"/>
</dbReference>
<keyword evidence="6" id="KW-0564">Palmitate</keyword>
<evidence type="ECO:0000259" key="8">
    <source>
        <dbReference type="Pfam" id="PF05504"/>
    </source>
</evidence>
<dbReference type="Gene3D" id="3.30.300.210">
    <property type="entry name" value="Nutrient germinant receptor protein C, domain 3"/>
    <property type="match status" value="1"/>
</dbReference>
<gene>
    <name evidence="10" type="ORF">HUR95_07125</name>
</gene>
<dbReference type="RefSeq" id="WP_050009196.1">
    <property type="nucleotide sequence ID" value="NZ_AFCE01000149.1"/>
</dbReference>
<sequence>MESATGKTVADAVSMLQMKVPRRLFWGQISIMVIGQSLAEAGIQESLDFFGRLPEGRFRVKVFVTEEDPKKILGALPYLGDTATEALRELAKFEIGLNVTLLEALDTLEREAVHLVLPMVKTLQPQEGKGEMQTLALAGSAVFRDDRMVGQIDEEVTRGLLWLRDEIHMATNTVTPEEGTGYITLEMLESSTEIRPKIEQGQWIITVKIETEDDVIQNASNLDLRNPELVRHVERRLEKDITDRVALALDVIQEGLKVDVLDFGTAFHRKYPKQWQEAKERWDELFPEVKVYIEAKATVARPGLAVPPQGLPDKEVKEE</sequence>
<comment type="subcellular location">
    <subcellularLocation>
        <location evidence="1">Membrane</location>
        <topology evidence="1">Lipid-anchor</topology>
    </subcellularLocation>
</comment>
<dbReference type="PANTHER" id="PTHR35789">
    <property type="entry name" value="SPORE GERMINATION PROTEIN B3"/>
    <property type="match status" value="1"/>
</dbReference>
<keyword evidence="11" id="KW-1185">Reference proteome</keyword>
<evidence type="ECO:0000256" key="6">
    <source>
        <dbReference type="ARBA" id="ARBA00023139"/>
    </source>
</evidence>
<accession>A0A8X8LBI6</accession>
<protein>
    <submittedName>
        <fullName evidence="10">Ger(X)C family spore germination protein</fullName>
    </submittedName>
</protein>
<dbReference type="InterPro" id="IPR057336">
    <property type="entry name" value="GerAC_N"/>
</dbReference>
<dbReference type="OrthoDB" id="2592518at2"/>
<evidence type="ECO:0000259" key="9">
    <source>
        <dbReference type="Pfam" id="PF25198"/>
    </source>
</evidence>
<dbReference type="NCBIfam" id="TIGR02887">
    <property type="entry name" value="spore_ger_x_C"/>
    <property type="match status" value="1"/>
</dbReference>
<comment type="similarity">
    <text evidence="2">Belongs to the GerABKC lipoprotein family.</text>
</comment>
<feature type="domain" description="Spore germination protein N-terminal" evidence="9">
    <location>
        <begin position="2"/>
        <end position="121"/>
    </location>
</feature>
<dbReference type="PANTHER" id="PTHR35789:SF1">
    <property type="entry name" value="SPORE GERMINATION PROTEIN B3"/>
    <property type="match status" value="1"/>
</dbReference>
<evidence type="ECO:0000256" key="2">
    <source>
        <dbReference type="ARBA" id="ARBA00007886"/>
    </source>
</evidence>